<evidence type="ECO:0000313" key="1">
    <source>
        <dbReference type="EMBL" id="AXV09841.1"/>
    </source>
</evidence>
<geneLocation type="plasmid" evidence="2">
    <name>pedy32-46i</name>
</geneLocation>
<protein>
    <submittedName>
        <fullName evidence="1">Uncharacterized protein</fullName>
    </submittedName>
</protein>
<gene>
    <name evidence="1" type="ORF">DVS28_b0071</name>
</gene>
<reference evidence="1 2" key="1">
    <citation type="submission" date="2018-09" db="EMBL/GenBank/DDBJ databases">
        <title>Complete genome sequence of Euzebya sp. DY32-46 isolated from seawater of Pacific Ocean.</title>
        <authorList>
            <person name="Xu L."/>
            <person name="Wu Y.-H."/>
            <person name="Xu X.-W."/>
        </authorList>
    </citation>
    <scope>NUCLEOTIDE SEQUENCE [LARGE SCALE GENOMIC DNA]</scope>
    <source>
        <strain evidence="1 2">DY32-46</strain>
        <plasmid evidence="2">pedy32-46i</plasmid>
    </source>
</reference>
<keyword evidence="2" id="KW-1185">Reference proteome</keyword>
<dbReference type="Proteomes" id="UP000264006">
    <property type="component" value="Plasmid pEDY32-46I"/>
</dbReference>
<dbReference type="AlphaFoldDB" id="A0A346Y5U4"/>
<organism evidence="1 2">
    <name type="scientific">Euzebya pacifica</name>
    <dbReference type="NCBI Taxonomy" id="1608957"/>
    <lineage>
        <taxon>Bacteria</taxon>
        <taxon>Bacillati</taxon>
        <taxon>Actinomycetota</taxon>
        <taxon>Nitriliruptoria</taxon>
        <taxon>Euzebyales</taxon>
    </lineage>
</organism>
<keyword evidence="1" id="KW-0614">Plasmid</keyword>
<sequence>MQSAVQAQWCVHRSHLPVAGGGPEHPAETSCPSGGFDAAGGTVAVAAVAGRGRHRPRGRGCGDGPWDLAHVVTVAPAADTSGGPA</sequence>
<proteinExistence type="predicted"/>
<accession>A0A346Y5U4</accession>
<dbReference type="KEGG" id="euz:DVS28_b0071"/>
<dbReference type="EMBL" id="CP031166">
    <property type="protein sequence ID" value="AXV09841.1"/>
    <property type="molecule type" value="Genomic_DNA"/>
</dbReference>
<name>A0A346Y5U4_9ACTN</name>
<evidence type="ECO:0000313" key="2">
    <source>
        <dbReference type="Proteomes" id="UP000264006"/>
    </source>
</evidence>